<dbReference type="GO" id="GO:0006784">
    <property type="term" value="P:heme A biosynthetic process"/>
    <property type="evidence" value="ECO:0007669"/>
    <property type="project" value="InterPro"/>
</dbReference>
<evidence type="ECO:0000313" key="13">
    <source>
        <dbReference type="EMBL" id="EEC47287.1"/>
    </source>
</evidence>
<comment type="subcellular location">
    <subcellularLocation>
        <location evidence="2">Membrane</location>
        <topology evidence="2">Multi-pass membrane protein</topology>
    </subcellularLocation>
</comment>
<keyword evidence="6" id="KW-0560">Oxidoreductase</keyword>
<proteinExistence type="predicted"/>
<dbReference type="OMA" id="AFVCYSW"/>
<dbReference type="HOGENOM" id="CLU_017627_0_0_1"/>
<dbReference type="GO" id="GO:0005743">
    <property type="term" value="C:mitochondrial inner membrane"/>
    <property type="evidence" value="ECO:0007669"/>
    <property type="project" value="TreeGrafter"/>
</dbReference>
<dbReference type="OrthoDB" id="1726137at2759"/>
<dbReference type="EMBL" id="CM000614">
    <property type="protein sequence ID" value="EEC47287.1"/>
    <property type="molecule type" value="Genomic_DNA"/>
</dbReference>
<keyword evidence="8" id="KW-0350">Heme biosynthesis</keyword>
<dbReference type="eggNOG" id="KOG2725">
    <property type="taxonomic scope" value="Eukaryota"/>
</dbReference>
<comment type="pathway">
    <text evidence="10">Porphyrin-containing compound metabolism; heme A biosynthesis; heme A from heme O: step 1/1.</text>
</comment>
<sequence>MSASVASAQAILRKGWPLVSQAASNPYANTGKWILGTAGLVVGMIHVGGVTRLTQSGLSMTDWSPLGSLPPISKKDWEKEFDRYKLFPEWQQRKSMTLSDFQFIYAWEYGHRMLGRFVGVAFAMPWMYFTFKGRIPKGYQKRMVGLLAMGGTQGMVGWWMVKSGLGDDRRDEKREIRVRPVRLTSHLSMALATYGALLWTGFDILGIPQEANIKDQVKKLSKDALRHAQKLRSTSLVLAGLTFCTAASGGLVAGNDAGRAYNTWPTMGDEWIPSEIMDLVPWQRNLTENTATVQFNHRILGTTTAFTALYLVGAGLSRNRGMLLTPQARNGLYAVGIAATGQFALGVTTLLTYVPFSLAAAHQLGSVVVFTSGLYLAHSLRYARPALVRAVVTSSISTSASTTSRGVTATVAQVAASGAKAV</sequence>
<dbReference type="KEGG" id="pti:PHATRDRAFT_21354"/>
<protein>
    <submittedName>
        <fullName evidence="13">Uncharacterized protein</fullName>
    </submittedName>
</protein>
<keyword evidence="4" id="KW-0479">Metal-binding</keyword>
<name>B7G2E3_PHATC</name>
<comment type="catalytic activity">
    <reaction evidence="11">
        <text>Fe(II)-heme o + 2 A + H2O = Fe(II)-heme a + 2 AH2</text>
        <dbReference type="Rhea" id="RHEA:63388"/>
        <dbReference type="ChEBI" id="CHEBI:13193"/>
        <dbReference type="ChEBI" id="CHEBI:15377"/>
        <dbReference type="ChEBI" id="CHEBI:17499"/>
        <dbReference type="ChEBI" id="CHEBI:60530"/>
        <dbReference type="ChEBI" id="CHEBI:61715"/>
        <dbReference type="EC" id="1.17.99.9"/>
    </reaction>
    <physiologicalReaction direction="left-to-right" evidence="11">
        <dbReference type="Rhea" id="RHEA:63389"/>
    </physiologicalReaction>
</comment>
<evidence type="ECO:0000256" key="8">
    <source>
        <dbReference type="ARBA" id="ARBA00023133"/>
    </source>
</evidence>
<dbReference type="STRING" id="556484.B7G2E3"/>
<feature type="transmembrane region" description="Helical" evidence="12">
    <location>
        <begin position="143"/>
        <end position="161"/>
    </location>
</feature>
<comment type="cofactor">
    <cofactor evidence="1">
        <name>heme b</name>
        <dbReference type="ChEBI" id="CHEBI:60344"/>
    </cofactor>
</comment>
<dbReference type="GO" id="GO:0120547">
    <property type="term" value="F:heme A synthase activity"/>
    <property type="evidence" value="ECO:0007669"/>
    <property type="project" value="UniProtKB-EC"/>
</dbReference>
<dbReference type="PaxDb" id="2850-Phatr21354"/>
<feature type="transmembrane region" description="Helical" evidence="12">
    <location>
        <begin position="113"/>
        <end position="131"/>
    </location>
</feature>
<dbReference type="InterPro" id="IPR023754">
    <property type="entry name" value="HemeA_Synthase_type2"/>
</dbReference>
<organism evidence="13 14">
    <name type="scientific">Phaeodactylum tricornutum (strain CCAP 1055/1)</name>
    <dbReference type="NCBI Taxonomy" id="556484"/>
    <lineage>
        <taxon>Eukaryota</taxon>
        <taxon>Sar</taxon>
        <taxon>Stramenopiles</taxon>
        <taxon>Ochrophyta</taxon>
        <taxon>Bacillariophyta</taxon>
        <taxon>Bacillariophyceae</taxon>
        <taxon>Bacillariophycidae</taxon>
        <taxon>Naviculales</taxon>
        <taxon>Phaeodactylaceae</taxon>
        <taxon>Phaeodactylum</taxon>
    </lineage>
</organism>
<dbReference type="GeneID" id="7202165"/>
<dbReference type="GO" id="GO:0016653">
    <property type="term" value="F:oxidoreductase activity, acting on NAD(P)H, heme protein as acceptor"/>
    <property type="evidence" value="ECO:0007669"/>
    <property type="project" value="TreeGrafter"/>
</dbReference>
<keyword evidence="14" id="KW-1185">Reference proteome</keyword>
<keyword evidence="3 12" id="KW-0812">Transmembrane</keyword>
<feature type="transmembrane region" description="Helical" evidence="12">
    <location>
        <begin position="331"/>
        <end position="354"/>
    </location>
</feature>
<evidence type="ECO:0000256" key="12">
    <source>
        <dbReference type="SAM" id="Phobius"/>
    </source>
</evidence>
<accession>B7G2E3</accession>
<keyword evidence="9 12" id="KW-0472">Membrane</keyword>
<evidence type="ECO:0000256" key="7">
    <source>
        <dbReference type="ARBA" id="ARBA00023004"/>
    </source>
</evidence>
<keyword evidence="7" id="KW-0408">Iron</keyword>
<evidence type="ECO:0000256" key="11">
    <source>
        <dbReference type="ARBA" id="ARBA00048044"/>
    </source>
</evidence>
<evidence type="ECO:0000256" key="9">
    <source>
        <dbReference type="ARBA" id="ARBA00023136"/>
    </source>
</evidence>
<reference evidence="14" key="2">
    <citation type="submission" date="2008-08" db="EMBL/GenBank/DDBJ databases">
        <authorList>
            <consortium name="Diatom Consortium"/>
            <person name="Grigoriev I."/>
            <person name="Grimwood J."/>
            <person name="Kuo A."/>
            <person name="Otillar R.P."/>
            <person name="Salamov A."/>
            <person name="Detter J.C."/>
            <person name="Lindquist E."/>
            <person name="Shapiro H."/>
            <person name="Lucas S."/>
            <person name="Glavina del Rio T."/>
            <person name="Pitluck S."/>
            <person name="Rokhsar D."/>
            <person name="Bowler C."/>
        </authorList>
    </citation>
    <scope>GENOME REANNOTATION</scope>
    <source>
        <strain evidence="14">CCAP 1055/1</strain>
    </source>
</reference>
<dbReference type="Pfam" id="PF02628">
    <property type="entry name" value="COX15-CtaA"/>
    <property type="match status" value="1"/>
</dbReference>
<evidence type="ECO:0000256" key="4">
    <source>
        <dbReference type="ARBA" id="ARBA00022723"/>
    </source>
</evidence>
<dbReference type="GO" id="GO:0046872">
    <property type="term" value="F:metal ion binding"/>
    <property type="evidence" value="ECO:0007669"/>
    <property type="project" value="UniProtKB-KW"/>
</dbReference>
<keyword evidence="5 12" id="KW-1133">Transmembrane helix</keyword>
<feature type="transmembrane region" description="Helical" evidence="12">
    <location>
        <begin position="236"/>
        <end position="254"/>
    </location>
</feature>
<dbReference type="FunCoup" id="B7G2E3">
    <property type="interactions" value="403"/>
</dbReference>
<feature type="transmembrane region" description="Helical" evidence="12">
    <location>
        <begin position="360"/>
        <end position="377"/>
    </location>
</feature>
<dbReference type="InParanoid" id="B7G2E3"/>
<dbReference type="PANTHER" id="PTHR23289:SF2">
    <property type="entry name" value="CYTOCHROME C OXIDASE ASSEMBLY PROTEIN COX15 HOMOLOG"/>
    <property type="match status" value="1"/>
</dbReference>
<dbReference type="AlphaFoldDB" id="B7G2E3"/>
<evidence type="ECO:0000256" key="5">
    <source>
        <dbReference type="ARBA" id="ARBA00022989"/>
    </source>
</evidence>
<evidence type="ECO:0000256" key="3">
    <source>
        <dbReference type="ARBA" id="ARBA00022692"/>
    </source>
</evidence>
<evidence type="ECO:0000256" key="10">
    <source>
        <dbReference type="ARBA" id="ARBA00044501"/>
    </source>
</evidence>
<evidence type="ECO:0000256" key="2">
    <source>
        <dbReference type="ARBA" id="ARBA00004141"/>
    </source>
</evidence>
<feature type="transmembrane region" description="Helical" evidence="12">
    <location>
        <begin position="299"/>
        <end position="319"/>
    </location>
</feature>
<dbReference type="Proteomes" id="UP000000759">
    <property type="component" value="Chromosome 12"/>
</dbReference>
<dbReference type="PANTHER" id="PTHR23289">
    <property type="entry name" value="CYTOCHROME C OXIDASE ASSEMBLY PROTEIN COX15"/>
    <property type="match status" value="1"/>
</dbReference>
<evidence type="ECO:0000256" key="1">
    <source>
        <dbReference type="ARBA" id="ARBA00001970"/>
    </source>
</evidence>
<feature type="transmembrane region" description="Helical" evidence="12">
    <location>
        <begin position="181"/>
        <end position="202"/>
    </location>
</feature>
<dbReference type="InterPro" id="IPR003780">
    <property type="entry name" value="COX15/CtaA_fam"/>
</dbReference>
<evidence type="ECO:0000313" key="14">
    <source>
        <dbReference type="Proteomes" id="UP000000759"/>
    </source>
</evidence>
<evidence type="ECO:0000256" key="6">
    <source>
        <dbReference type="ARBA" id="ARBA00023002"/>
    </source>
</evidence>
<dbReference type="RefSeq" id="XP_002181364.1">
    <property type="nucleotide sequence ID" value="XM_002181328.1"/>
</dbReference>
<reference evidence="13 14" key="1">
    <citation type="journal article" date="2008" name="Nature">
        <title>The Phaeodactylum genome reveals the evolutionary history of diatom genomes.</title>
        <authorList>
            <person name="Bowler C."/>
            <person name="Allen A.E."/>
            <person name="Badger J.H."/>
            <person name="Grimwood J."/>
            <person name="Jabbari K."/>
            <person name="Kuo A."/>
            <person name="Maheswari U."/>
            <person name="Martens C."/>
            <person name="Maumus F."/>
            <person name="Otillar R.P."/>
            <person name="Rayko E."/>
            <person name="Salamov A."/>
            <person name="Vandepoele K."/>
            <person name="Beszteri B."/>
            <person name="Gruber A."/>
            <person name="Heijde M."/>
            <person name="Katinka M."/>
            <person name="Mock T."/>
            <person name="Valentin K."/>
            <person name="Verret F."/>
            <person name="Berges J.A."/>
            <person name="Brownlee C."/>
            <person name="Cadoret J.P."/>
            <person name="Chiovitti A."/>
            <person name="Choi C.J."/>
            <person name="Coesel S."/>
            <person name="De Martino A."/>
            <person name="Detter J.C."/>
            <person name="Durkin C."/>
            <person name="Falciatore A."/>
            <person name="Fournet J."/>
            <person name="Haruta M."/>
            <person name="Huysman M.J."/>
            <person name="Jenkins B.D."/>
            <person name="Jiroutova K."/>
            <person name="Jorgensen R.E."/>
            <person name="Joubert Y."/>
            <person name="Kaplan A."/>
            <person name="Kroger N."/>
            <person name="Kroth P.G."/>
            <person name="La Roche J."/>
            <person name="Lindquist E."/>
            <person name="Lommer M."/>
            <person name="Martin-Jezequel V."/>
            <person name="Lopez P.J."/>
            <person name="Lucas S."/>
            <person name="Mangogna M."/>
            <person name="McGinnis K."/>
            <person name="Medlin L.K."/>
            <person name="Montsant A."/>
            <person name="Oudot-Le Secq M.P."/>
            <person name="Napoli C."/>
            <person name="Obornik M."/>
            <person name="Parker M.S."/>
            <person name="Petit J.L."/>
            <person name="Porcel B.M."/>
            <person name="Poulsen N."/>
            <person name="Robison M."/>
            <person name="Rychlewski L."/>
            <person name="Rynearson T.A."/>
            <person name="Schmutz J."/>
            <person name="Shapiro H."/>
            <person name="Siaut M."/>
            <person name="Stanley M."/>
            <person name="Sussman M.R."/>
            <person name="Taylor A.R."/>
            <person name="Vardi A."/>
            <person name="von Dassow P."/>
            <person name="Vyverman W."/>
            <person name="Willis A."/>
            <person name="Wyrwicz L.S."/>
            <person name="Rokhsar D.S."/>
            <person name="Weissenbach J."/>
            <person name="Armbrust E.V."/>
            <person name="Green B.R."/>
            <person name="Van de Peer Y."/>
            <person name="Grigoriev I.V."/>
        </authorList>
    </citation>
    <scope>NUCLEOTIDE SEQUENCE [LARGE SCALE GENOMIC DNA]</scope>
    <source>
        <strain evidence="13 14">CCAP 1055/1</strain>
    </source>
</reference>
<gene>
    <name evidence="13" type="ORF">PHATRDRAFT_21354</name>
</gene>